<keyword evidence="2" id="KW-0812">Transmembrane</keyword>
<dbReference type="InterPro" id="IPR032675">
    <property type="entry name" value="LRR_dom_sf"/>
</dbReference>
<keyword evidence="8" id="KW-1185">Reference proteome</keyword>
<dbReference type="AlphaFoldDB" id="A0ABD3RRP0"/>
<comment type="subcellular location">
    <subcellularLocation>
        <location evidence="1">Membrane</location>
    </subcellularLocation>
</comment>
<organism evidence="7 8">
    <name type="scientific">Cyclostephanos tholiformis</name>
    <dbReference type="NCBI Taxonomy" id="382380"/>
    <lineage>
        <taxon>Eukaryota</taxon>
        <taxon>Sar</taxon>
        <taxon>Stramenopiles</taxon>
        <taxon>Ochrophyta</taxon>
        <taxon>Bacillariophyta</taxon>
        <taxon>Coscinodiscophyceae</taxon>
        <taxon>Thalassiosirophycidae</taxon>
        <taxon>Stephanodiscales</taxon>
        <taxon>Stephanodiscaceae</taxon>
        <taxon>Cyclostephanos</taxon>
    </lineage>
</organism>
<evidence type="ECO:0000313" key="8">
    <source>
        <dbReference type="Proteomes" id="UP001530377"/>
    </source>
</evidence>
<dbReference type="EMBL" id="JALLPB020000190">
    <property type="protein sequence ID" value="KAL3815614.1"/>
    <property type="molecule type" value="Genomic_DNA"/>
</dbReference>
<feature type="compositionally biased region" description="Low complexity" evidence="6">
    <location>
        <begin position="157"/>
        <end position="166"/>
    </location>
</feature>
<accession>A0ABD3RRP0</accession>
<dbReference type="FunFam" id="3.80.10.10:FF:000129">
    <property type="entry name" value="Leucine-rich repeat receptor-like kinase"/>
    <property type="match status" value="1"/>
</dbReference>
<feature type="compositionally biased region" description="Basic and acidic residues" evidence="6">
    <location>
        <begin position="25"/>
        <end position="40"/>
    </location>
</feature>
<evidence type="ECO:0000256" key="6">
    <source>
        <dbReference type="SAM" id="MobiDB-lite"/>
    </source>
</evidence>
<name>A0ABD3RRP0_9STRA</name>
<evidence type="ECO:0000256" key="1">
    <source>
        <dbReference type="ARBA" id="ARBA00004370"/>
    </source>
</evidence>
<evidence type="ECO:0000256" key="2">
    <source>
        <dbReference type="ARBA" id="ARBA00022692"/>
    </source>
</evidence>
<reference evidence="7 8" key="1">
    <citation type="submission" date="2024-10" db="EMBL/GenBank/DDBJ databases">
        <title>Updated reference genomes for cyclostephanoid diatoms.</title>
        <authorList>
            <person name="Roberts W.R."/>
            <person name="Alverson A.J."/>
        </authorList>
    </citation>
    <scope>NUCLEOTIDE SEQUENCE [LARGE SCALE GENOMIC DNA]</scope>
    <source>
        <strain evidence="7 8">AJA228-03</strain>
    </source>
</reference>
<keyword evidence="3" id="KW-0677">Repeat</keyword>
<dbReference type="Proteomes" id="UP001530377">
    <property type="component" value="Unassembled WGS sequence"/>
</dbReference>
<protein>
    <submittedName>
        <fullName evidence="7">Uncharacterized protein</fullName>
    </submittedName>
</protein>
<dbReference type="InterPro" id="IPR001611">
    <property type="entry name" value="Leu-rich_rpt"/>
</dbReference>
<feature type="compositionally biased region" description="Low complexity" evidence="6">
    <location>
        <begin position="88"/>
        <end position="100"/>
    </location>
</feature>
<evidence type="ECO:0000256" key="5">
    <source>
        <dbReference type="ARBA" id="ARBA00023136"/>
    </source>
</evidence>
<feature type="region of interest" description="Disordered" evidence="6">
    <location>
        <begin position="262"/>
        <end position="292"/>
    </location>
</feature>
<evidence type="ECO:0000256" key="4">
    <source>
        <dbReference type="ARBA" id="ARBA00022989"/>
    </source>
</evidence>
<dbReference type="PANTHER" id="PTHR48010">
    <property type="entry name" value="OS05G0588300 PROTEIN"/>
    <property type="match status" value="1"/>
</dbReference>
<dbReference type="InterPro" id="IPR050994">
    <property type="entry name" value="At_inactive_RLKs"/>
</dbReference>
<feature type="region of interest" description="Disordered" evidence="6">
    <location>
        <begin position="1"/>
        <end position="208"/>
    </location>
</feature>
<proteinExistence type="predicted"/>
<dbReference type="PANTHER" id="PTHR48010:SF58">
    <property type="entry name" value="RECEPTOR PROTEIN KINASE-LIKE PROTEIN ZAR1"/>
    <property type="match status" value="1"/>
</dbReference>
<comment type="caution">
    <text evidence="7">The sequence shown here is derived from an EMBL/GenBank/DDBJ whole genome shotgun (WGS) entry which is preliminary data.</text>
</comment>
<feature type="compositionally biased region" description="Gly residues" evidence="6">
    <location>
        <begin position="146"/>
        <end position="156"/>
    </location>
</feature>
<keyword evidence="5" id="KW-0472">Membrane</keyword>
<evidence type="ECO:0000256" key="3">
    <source>
        <dbReference type="ARBA" id="ARBA00022737"/>
    </source>
</evidence>
<dbReference type="GO" id="GO:0016020">
    <property type="term" value="C:membrane"/>
    <property type="evidence" value="ECO:0007669"/>
    <property type="project" value="UniProtKB-SubCell"/>
</dbReference>
<feature type="compositionally biased region" description="Basic and acidic residues" evidence="6">
    <location>
        <begin position="188"/>
        <end position="208"/>
    </location>
</feature>
<dbReference type="SUPFAM" id="SSF52058">
    <property type="entry name" value="L domain-like"/>
    <property type="match status" value="1"/>
</dbReference>
<feature type="compositionally biased region" description="Basic and acidic residues" evidence="6">
    <location>
        <begin position="106"/>
        <end position="121"/>
    </location>
</feature>
<sequence length="561" mass="60099">MGGSDLPSSGRRTKDRKTTPASYLLEEKVAERRRRREMENSKSSAGSPKKSPPHPAAAAATPSDDARWGGDAAKSSRKMRDSRIVAPATAKASKSASSRSMVRRKARDDGGAEEEKVEIGHSESSSSDDEEKKKRGKKSRNDEGGGKGGRGGGGVVSGVPVTTGDGAPSGGGKGGSDVRNRPKPSLSELRRGRKMENDPDPLREEELRREREAKKINPRFAELHETGQWGGITKMEKYGICLLMLGAIIAAIVLGLKFGRKPKTPAPTSAPSRPPTSVPTSPPTLAPTGPDYREEEGLELMRNASAKLSLPATPDVLVGSGSDPKSTPQAMAAEFVLYDDPLLLPSRDPRFLERYALAVMYYINGGCSGFWIEDANWMGGSDHCDGWYGVTCDLKGRVVELNLSSNRVTGTLPIELGQLAELSVLDLSNNALTGTIPPEALSMAKLYTIQLNNNLLQGEFPFQEVKEGATILGNLWIQENSKLTGTITDSYCLLNSITLDCDNFSPKPVYGPDGKLTTFQLNCAEKTGTSPGEYTCNFEEPTMPPATDSSSSAMCGIPMAS</sequence>
<gene>
    <name evidence="7" type="ORF">ACHAXA_007146</name>
</gene>
<feature type="compositionally biased region" description="Pro residues" evidence="6">
    <location>
        <begin position="272"/>
        <end position="285"/>
    </location>
</feature>
<keyword evidence="4" id="KW-1133">Transmembrane helix</keyword>
<dbReference type="Gene3D" id="3.80.10.10">
    <property type="entry name" value="Ribonuclease Inhibitor"/>
    <property type="match status" value="1"/>
</dbReference>
<evidence type="ECO:0000313" key="7">
    <source>
        <dbReference type="EMBL" id="KAL3815614.1"/>
    </source>
</evidence>
<dbReference type="Pfam" id="PF00560">
    <property type="entry name" value="LRR_1"/>
    <property type="match status" value="2"/>
</dbReference>